<dbReference type="PANTHER" id="PTHR39084">
    <property type="entry name" value="MEMBRANE PROTEIN-RELATED"/>
    <property type="match status" value="1"/>
</dbReference>
<dbReference type="InterPro" id="IPR025105">
    <property type="entry name" value="DUF4010"/>
</dbReference>
<feature type="transmembrane region" description="Helical" evidence="1">
    <location>
        <begin position="265"/>
        <end position="284"/>
    </location>
</feature>
<accession>A0ABN6DRW8</accession>
<reference evidence="4 5" key="1">
    <citation type="journal article" date="2016" name="C (Basel)">
        <title>Selective Growth of and Electricity Production by Marine Exoelectrogenic Bacteria in Self-Aggregated Hydrogel of Microbially Reduced Graphene Oxide.</title>
        <authorList>
            <person name="Yoshida N."/>
            <person name="Goto Y."/>
            <person name="Miyata Y."/>
        </authorList>
    </citation>
    <scope>NUCLEOTIDE SEQUENCE [LARGE SCALE GENOMIC DNA]</scope>
    <source>
        <strain evidence="4 5">NIT-T3</strain>
    </source>
</reference>
<organism evidence="4 5">
    <name type="scientific">Desulfuromonas versatilis</name>
    <dbReference type="NCBI Taxonomy" id="2802975"/>
    <lineage>
        <taxon>Bacteria</taxon>
        <taxon>Pseudomonadati</taxon>
        <taxon>Thermodesulfobacteriota</taxon>
        <taxon>Desulfuromonadia</taxon>
        <taxon>Desulfuromonadales</taxon>
        <taxon>Desulfuromonadaceae</taxon>
        <taxon>Desulfuromonas</taxon>
    </lineage>
</organism>
<feature type="domain" description="DUF4010" evidence="3">
    <location>
        <begin position="177"/>
        <end position="385"/>
    </location>
</feature>
<dbReference type="EMBL" id="AP024355">
    <property type="protein sequence ID" value="BCR02984.1"/>
    <property type="molecule type" value="Genomic_DNA"/>
</dbReference>
<feature type="transmembrane region" description="Helical" evidence="1">
    <location>
        <begin position="141"/>
        <end position="158"/>
    </location>
</feature>
<proteinExistence type="predicted"/>
<gene>
    <name evidence="4" type="ORF">DESUT3_00530</name>
</gene>
<evidence type="ECO:0000313" key="5">
    <source>
        <dbReference type="Proteomes" id="UP001319827"/>
    </source>
</evidence>
<evidence type="ECO:0000313" key="4">
    <source>
        <dbReference type="EMBL" id="BCR02984.1"/>
    </source>
</evidence>
<feature type="transmembrane region" description="Helical" evidence="1">
    <location>
        <begin position="170"/>
        <end position="188"/>
    </location>
</feature>
<dbReference type="Pfam" id="PF02308">
    <property type="entry name" value="MgtC"/>
    <property type="match status" value="1"/>
</dbReference>
<protein>
    <recommendedName>
        <fullName evidence="6">DUF4010 domain-containing protein</fullName>
    </recommendedName>
</protein>
<feature type="domain" description="MgtC/SapB/SrpB/YhiD N-terminal" evidence="2">
    <location>
        <begin position="9"/>
        <end position="129"/>
    </location>
</feature>
<evidence type="ECO:0008006" key="6">
    <source>
        <dbReference type="Google" id="ProtNLM"/>
    </source>
</evidence>
<name>A0ABN6DRW8_9BACT</name>
<evidence type="ECO:0000259" key="3">
    <source>
        <dbReference type="Pfam" id="PF13194"/>
    </source>
</evidence>
<dbReference type="RefSeq" id="WP_221250470.1">
    <property type="nucleotide sequence ID" value="NZ_AP024355.1"/>
</dbReference>
<feature type="transmembrane region" description="Helical" evidence="1">
    <location>
        <begin position="393"/>
        <end position="411"/>
    </location>
</feature>
<dbReference type="Pfam" id="PF13194">
    <property type="entry name" value="DUF4010"/>
    <property type="match status" value="1"/>
</dbReference>
<feature type="transmembrane region" description="Helical" evidence="1">
    <location>
        <begin position="56"/>
        <end position="74"/>
    </location>
</feature>
<feature type="transmembrane region" description="Helical" evidence="1">
    <location>
        <begin position="231"/>
        <end position="259"/>
    </location>
</feature>
<keyword evidence="1" id="KW-0812">Transmembrane</keyword>
<keyword evidence="1" id="KW-1133">Transmembrane helix</keyword>
<evidence type="ECO:0000259" key="2">
    <source>
        <dbReference type="Pfam" id="PF02308"/>
    </source>
</evidence>
<evidence type="ECO:0000256" key="1">
    <source>
        <dbReference type="SAM" id="Phobius"/>
    </source>
</evidence>
<feature type="transmembrane region" description="Helical" evidence="1">
    <location>
        <begin position="365"/>
        <end position="386"/>
    </location>
</feature>
<dbReference type="PANTHER" id="PTHR39084:SF1">
    <property type="entry name" value="DUF4010 DOMAIN-CONTAINING PROTEIN"/>
    <property type="match status" value="1"/>
</dbReference>
<dbReference type="InterPro" id="IPR049177">
    <property type="entry name" value="MgtC_SapB_SrpB_YhiD_N"/>
</dbReference>
<sequence length="412" mass="43091">MDLQLWQQLGISLGLGLLVGLQREWAKPQVAGIRTFSLITVLGTVCAQLAQVFGGWVLGGGIAAVGALMVAVNLNRGRGKAARPGPTTEIAALLMFAVGALLPMGQTPAAIAIGGGVAVLLQWKRPLHGFVERIGATDIRAVFRLVLIALVVLPLLPDRSFGPYEVLNPFEIWLIVVLIVGISIGGYLVSRYLGPRSGSVLSGILGGLISSTATTVSYARRSRSAPEVSALAALVIMLASTVVFARVTFEVALVAPAIVGQVLPQFAVMGLWMLLISGGASLWARQQAERVPEPKDPSNLSAAVLFGALYALVLLAVAAARESFGDRGLYLVAALSGLTDMDAITLSTAQLISAGRLEVDTGWRMMLVGALSNILFKTGAIAVLGHPRLLGRIAVLFGLSAAGGVLLLWLWP</sequence>
<feature type="transmembrane region" description="Helical" evidence="1">
    <location>
        <begin position="300"/>
        <end position="320"/>
    </location>
</feature>
<keyword evidence="5" id="KW-1185">Reference proteome</keyword>
<dbReference type="Proteomes" id="UP001319827">
    <property type="component" value="Chromosome"/>
</dbReference>
<reference evidence="4 5" key="2">
    <citation type="journal article" date="2021" name="Int. J. Syst. Evol. Microbiol.">
        <title>Isolation and Polyphasic Characterization of Desulfuromonas versatilis sp. Nov., an Electrogenic Bacteria Capable of Versatile Metabolism Isolated from a Graphene Oxide-Reducing Enrichment Culture.</title>
        <authorList>
            <person name="Xie L."/>
            <person name="Yoshida N."/>
            <person name="Ishii S."/>
            <person name="Meng L."/>
        </authorList>
    </citation>
    <scope>NUCLEOTIDE SEQUENCE [LARGE SCALE GENOMIC DNA]</scope>
    <source>
        <strain evidence="4 5">NIT-T3</strain>
    </source>
</reference>
<keyword evidence="1" id="KW-0472">Membrane</keyword>